<keyword evidence="6 7" id="KW-0067">ATP-binding</keyword>
<keyword evidence="7" id="KW-0963">Cytoplasm</keyword>
<keyword evidence="5 7" id="KW-0418">Kinase</keyword>
<evidence type="ECO:0000256" key="5">
    <source>
        <dbReference type="ARBA" id="ARBA00022777"/>
    </source>
</evidence>
<dbReference type="InterPro" id="IPR013750">
    <property type="entry name" value="GHMP_kinase_C_dom"/>
</dbReference>
<evidence type="ECO:0000256" key="6">
    <source>
        <dbReference type="ARBA" id="ARBA00022840"/>
    </source>
</evidence>
<dbReference type="Pfam" id="PF00288">
    <property type="entry name" value="GHMP_kinases_N"/>
    <property type="match status" value="1"/>
</dbReference>
<dbReference type="AlphaFoldDB" id="A0A2H5XFR5"/>
<dbReference type="InterPro" id="IPR000870">
    <property type="entry name" value="Homoserine_kinase"/>
</dbReference>
<evidence type="ECO:0000256" key="2">
    <source>
        <dbReference type="ARBA" id="ARBA00022679"/>
    </source>
</evidence>
<protein>
    <recommendedName>
        <fullName evidence="7 8">Homoserine kinase</fullName>
        <shortName evidence="7">HK</shortName>
        <shortName evidence="7">HSK</shortName>
        <ecNumber evidence="7 8">2.7.1.39</ecNumber>
    </recommendedName>
</protein>
<dbReference type="HAMAP" id="MF_00384">
    <property type="entry name" value="Homoser_kinase"/>
    <property type="match status" value="1"/>
</dbReference>
<dbReference type="GO" id="GO:0009088">
    <property type="term" value="P:threonine biosynthetic process"/>
    <property type="evidence" value="ECO:0007669"/>
    <property type="project" value="UniProtKB-UniRule"/>
</dbReference>
<dbReference type="Pfam" id="PF08544">
    <property type="entry name" value="GHMP_kinases_C"/>
    <property type="match status" value="1"/>
</dbReference>
<dbReference type="NCBIfam" id="NF002288">
    <property type="entry name" value="PRK01212.1-4"/>
    <property type="match status" value="1"/>
</dbReference>
<keyword evidence="4 7" id="KW-0547">Nucleotide-binding</keyword>
<evidence type="ECO:0000259" key="10">
    <source>
        <dbReference type="Pfam" id="PF08544"/>
    </source>
</evidence>
<comment type="catalytic activity">
    <reaction evidence="7">
        <text>L-homoserine + ATP = O-phospho-L-homoserine + ADP + H(+)</text>
        <dbReference type="Rhea" id="RHEA:13985"/>
        <dbReference type="ChEBI" id="CHEBI:15378"/>
        <dbReference type="ChEBI" id="CHEBI:30616"/>
        <dbReference type="ChEBI" id="CHEBI:57476"/>
        <dbReference type="ChEBI" id="CHEBI:57590"/>
        <dbReference type="ChEBI" id="CHEBI:456216"/>
        <dbReference type="EC" id="2.7.1.39"/>
    </reaction>
</comment>
<dbReference type="EMBL" id="BEHT01000048">
    <property type="protein sequence ID" value="GBD00033.1"/>
    <property type="molecule type" value="Genomic_DNA"/>
</dbReference>
<dbReference type="PRINTS" id="PR00958">
    <property type="entry name" value="HOMSERKINASE"/>
</dbReference>
<accession>A0A2H5XFR5</accession>
<evidence type="ECO:0000256" key="7">
    <source>
        <dbReference type="HAMAP-Rule" id="MF_00384"/>
    </source>
</evidence>
<feature type="binding site" evidence="7">
    <location>
        <begin position="91"/>
        <end position="101"/>
    </location>
    <ligand>
        <name>ATP</name>
        <dbReference type="ChEBI" id="CHEBI:30616"/>
    </ligand>
</feature>
<dbReference type="InterPro" id="IPR036554">
    <property type="entry name" value="GHMP_kinase_C_sf"/>
</dbReference>
<dbReference type="SUPFAM" id="SSF55060">
    <property type="entry name" value="GHMP Kinase, C-terminal domain"/>
    <property type="match status" value="1"/>
</dbReference>
<comment type="pathway">
    <text evidence="7">Amino-acid biosynthesis; L-threonine biosynthesis; L-threonine from L-aspartate: step 4/5.</text>
</comment>
<gene>
    <name evidence="7 11" type="primary">thrB</name>
    <name evidence="11" type="ORF">HRbin17_02567</name>
</gene>
<evidence type="ECO:0000256" key="1">
    <source>
        <dbReference type="ARBA" id="ARBA00022605"/>
    </source>
</evidence>
<dbReference type="UniPathway" id="UPA00050">
    <property type="reaction ID" value="UER00064"/>
</dbReference>
<reference evidence="12" key="1">
    <citation type="submission" date="2017-09" db="EMBL/GenBank/DDBJ databases">
        <title>Metaegenomics of thermophilic ammonia-oxidizing enrichment culture.</title>
        <authorList>
            <person name="Kato S."/>
            <person name="Suzuki K."/>
        </authorList>
    </citation>
    <scope>NUCLEOTIDE SEQUENCE [LARGE SCALE GENOMIC DNA]</scope>
</reference>
<proteinExistence type="inferred from homology"/>
<dbReference type="Gene3D" id="3.30.70.890">
    <property type="entry name" value="GHMP kinase, C-terminal domain"/>
    <property type="match status" value="1"/>
</dbReference>
<organism evidence="11 12">
    <name type="scientific">Candidatus Fervidibacter japonicus</name>
    <dbReference type="NCBI Taxonomy" id="2035412"/>
    <lineage>
        <taxon>Bacteria</taxon>
        <taxon>Candidatus Fervidibacterota</taxon>
        <taxon>Candidatus Fervidibacter</taxon>
    </lineage>
</organism>
<feature type="domain" description="GHMP kinase N-terminal" evidence="9">
    <location>
        <begin position="57"/>
        <end position="144"/>
    </location>
</feature>
<dbReference type="PANTHER" id="PTHR20861:SF1">
    <property type="entry name" value="HOMOSERINE KINASE"/>
    <property type="match status" value="1"/>
</dbReference>
<dbReference type="Proteomes" id="UP000236173">
    <property type="component" value="Unassembled WGS sequence"/>
</dbReference>
<dbReference type="InterPro" id="IPR014721">
    <property type="entry name" value="Ribsml_uS5_D2-typ_fold_subgr"/>
</dbReference>
<dbReference type="GO" id="GO:0005524">
    <property type="term" value="F:ATP binding"/>
    <property type="evidence" value="ECO:0007669"/>
    <property type="project" value="UniProtKB-UniRule"/>
</dbReference>
<evidence type="ECO:0000313" key="11">
    <source>
        <dbReference type="EMBL" id="GBD00033.1"/>
    </source>
</evidence>
<feature type="domain" description="GHMP kinase C-terminal" evidence="10">
    <location>
        <begin position="207"/>
        <end position="278"/>
    </location>
</feature>
<evidence type="ECO:0000256" key="8">
    <source>
        <dbReference type="NCBIfam" id="TIGR00191"/>
    </source>
</evidence>
<comment type="caution">
    <text evidence="11">The sequence shown here is derived from an EMBL/GenBank/DDBJ whole genome shotgun (WGS) entry which is preliminary data.</text>
</comment>
<keyword evidence="2 7" id="KW-0808">Transferase</keyword>
<dbReference type="GO" id="GO:0005737">
    <property type="term" value="C:cytoplasm"/>
    <property type="evidence" value="ECO:0007669"/>
    <property type="project" value="UniProtKB-SubCell"/>
</dbReference>
<evidence type="ECO:0000259" key="9">
    <source>
        <dbReference type="Pfam" id="PF00288"/>
    </source>
</evidence>
<dbReference type="PIRSF" id="PIRSF000676">
    <property type="entry name" value="Homoser_kin"/>
    <property type="match status" value="1"/>
</dbReference>
<evidence type="ECO:0000313" key="12">
    <source>
        <dbReference type="Proteomes" id="UP000236173"/>
    </source>
</evidence>
<sequence length="307" mass="32243">MVTVRVPATTANLGSGFDTLGAALSWHSFVTLSAPHDGVVVDIDGEGADSLPRDERNIAVQAIKALMAHVDERQAVPLQCGFQLRLDNRFPLTRGLGSSAAVRVGALVAANALLDPPLPRNVLLALAAQLEGHADNVAAALLGGIAVAVMADDGVRWVRLMPAKAVHLALLVPEEPLPTDQARRVLPSTVPLRDAVFNLSRAALLVAALTTGEFAVLRDAMQDRLHQPYRQQLLPWLPQVFAAALDAGALGVHLSGAGPTVAAWCADAATAATVAQAMWQSLKAHGQHGAWRVVTLDEQGATVTDRS</sequence>
<dbReference type="NCBIfam" id="TIGR00191">
    <property type="entry name" value="thrB"/>
    <property type="match status" value="1"/>
</dbReference>
<dbReference type="GO" id="GO:0004413">
    <property type="term" value="F:homoserine kinase activity"/>
    <property type="evidence" value="ECO:0007669"/>
    <property type="project" value="UniProtKB-UniRule"/>
</dbReference>
<comment type="similarity">
    <text evidence="7">Belongs to the GHMP kinase family. Homoserine kinase subfamily.</text>
</comment>
<keyword evidence="1 7" id="KW-0028">Amino-acid biosynthesis</keyword>
<comment type="subcellular location">
    <subcellularLocation>
        <location evidence="7">Cytoplasm</location>
    </subcellularLocation>
</comment>
<dbReference type="SUPFAM" id="SSF54211">
    <property type="entry name" value="Ribosomal protein S5 domain 2-like"/>
    <property type="match status" value="1"/>
</dbReference>
<comment type="function">
    <text evidence="7">Catalyzes the ATP-dependent phosphorylation of L-homoserine to L-homoserine phosphate.</text>
</comment>
<dbReference type="PANTHER" id="PTHR20861">
    <property type="entry name" value="HOMOSERINE/4-DIPHOSPHOCYTIDYL-2-C-METHYL-D-ERYTHRITOL KINASE"/>
    <property type="match status" value="1"/>
</dbReference>
<dbReference type="InterPro" id="IPR006204">
    <property type="entry name" value="GHMP_kinase_N_dom"/>
</dbReference>
<dbReference type="EC" id="2.7.1.39" evidence="7 8"/>
<name>A0A2H5XFR5_9BACT</name>
<dbReference type="Gene3D" id="3.30.230.10">
    <property type="match status" value="1"/>
</dbReference>
<evidence type="ECO:0000256" key="4">
    <source>
        <dbReference type="ARBA" id="ARBA00022741"/>
    </source>
</evidence>
<dbReference type="InterPro" id="IPR020568">
    <property type="entry name" value="Ribosomal_Su5_D2-typ_SF"/>
</dbReference>
<keyword evidence="3 7" id="KW-0791">Threonine biosynthesis</keyword>
<evidence type="ECO:0000256" key="3">
    <source>
        <dbReference type="ARBA" id="ARBA00022697"/>
    </source>
</evidence>